<feature type="compositionally biased region" description="Low complexity" evidence="1">
    <location>
        <begin position="1028"/>
        <end position="1037"/>
    </location>
</feature>
<feature type="compositionally biased region" description="Basic and acidic residues" evidence="1">
    <location>
        <begin position="479"/>
        <end position="497"/>
    </location>
</feature>
<accession>A0ABR2I8V5</accession>
<feature type="compositionally biased region" description="Polar residues" evidence="1">
    <location>
        <begin position="682"/>
        <end position="696"/>
    </location>
</feature>
<feature type="compositionally biased region" description="Polar residues" evidence="1">
    <location>
        <begin position="240"/>
        <end position="266"/>
    </location>
</feature>
<feature type="compositionally biased region" description="Polar residues" evidence="1">
    <location>
        <begin position="363"/>
        <end position="374"/>
    </location>
</feature>
<feature type="region of interest" description="Disordered" evidence="1">
    <location>
        <begin position="450"/>
        <end position="513"/>
    </location>
</feature>
<feature type="compositionally biased region" description="Polar residues" evidence="1">
    <location>
        <begin position="336"/>
        <end position="345"/>
    </location>
</feature>
<evidence type="ECO:0000313" key="2">
    <source>
        <dbReference type="EMBL" id="KAK8859062.1"/>
    </source>
</evidence>
<dbReference type="Proteomes" id="UP001390339">
    <property type="component" value="Unassembled WGS sequence"/>
</dbReference>
<dbReference type="EMBL" id="JAPCWZ010000006">
    <property type="protein sequence ID" value="KAK8859062.1"/>
    <property type="molecule type" value="Genomic_DNA"/>
</dbReference>
<evidence type="ECO:0000256" key="1">
    <source>
        <dbReference type="SAM" id="MobiDB-lite"/>
    </source>
</evidence>
<feature type="region of interest" description="Disordered" evidence="1">
    <location>
        <begin position="1"/>
        <end position="55"/>
    </location>
</feature>
<name>A0ABR2I8V5_9PEZI</name>
<feature type="compositionally biased region" description="Low complexity" evidence="1">
    <location>
        <begin position="275"/>
        <end position="286"/>
    </location>
</feature>
<feature type="region of interest" description="Disordered" evidence="1">
    <location>
        <begin position="625"/>
        <end position="1164"/>
    </location>
</feature>
<feature type="region of interest" description="Disordered" evidence="1">
    <location>
        <begin position="131"/>
        <end position="159"/>
    </location>
</feature>
<organism evidence="2 3">
    <name type="scientific">Apiospora arundinis</name>
    <dbReference type="NCBI Taxonomy" id="335852"/>
    <lineage>
        <taxon>Eukaryota</taxon>
        <taxon>Fungi</taxon>
        <taxon>Dikarya</taxon>
        <taxon>Ascomycota</taxon>
        <taxon>Pezizomycotina</taxon>
        <taxon>Sordariomycetes</taxon>
        <taxon>Xylariomycetidae</taxon>
        <taxon>Amphisphaeriales</taxon>
        <taxon>Apiosporaceae</taxon>
        <taxon>Apiospora</taxon>
    </lineage>
</organism>
<feature type="compositionally biased region" description="Basic and acidic residues" evidence="1">
    <location>
        <begin position="776"/>
        <end position="790"/>
    </location>
</feature>
<feature type="compositionally biased region" description="Basic and acidic residues" evidence="1">
    <location>
        <begin position="36"/>
        <end position="45"/>
    </location>
</feature>
<feature type="region of interest" description="Disordered" evidence="1">
    <location>
        <begin position="195"/>
        <end position="291"/>
    </location>
</feature>
<feature type="compositionally biased region" description="Low complexity" evidence="1">
    <location>
        <begin position="755"/>
        <end position="766"/>
    </location>
</feature>
<protein>
    <submittedName>
        <fullName evidence="2">Uncharacterized protein</fullName>
    </submittedName>
</protein>
<feature type="region of interest" description="Disordered" evidence="1">
    <location>
        <begin position="328"/>
        <end position="404"/>
    </location>
</feature>
<comment type="caution">
    <text evidence="2">The sequence shown here is derived from an EMBL/GenBank/DDBJ whole genome shotgun (WGS) entry which is preliminary data.</text>
</comment>
<feature type="compositionally biased region" description="Basic and acidic residues" evidence="1">
    <location>
        <begin position="639"/>
        <end position="679"/>
    </location>
</feature>
<feature type="compositionally biased region" description="Polar residues" evidence="1">
    <location>
        <begin position="450"/>
        <end position="478"/>
    </location>
</feature>
<sequence>MNRFRTKKKAKEEAAAAPRPSQDSESSGFRFRKGKKVQEEPKQEIDISSALPSSDDFRTSLLMTGLSARFSMLREQDDPNTKIGKALDDSVLFPKRQSRMQDFGPAGALSALGGLSDIAEVESIRAPFARNDSYMSDNDSTHGSVMTRAKPTEGNNLFGGRQKIYKIPAGGGGISGRALYDDDVALSAFQKWKRDEQIRKSLEGNSDNGDEGSRRPSIEEPYPRSESPFSTSYNRKRETNSTTSSIPSMARNSTAATSITSQQPTPSIKDWQGGSTAPTSASSTPALERSFTRNRRLYETGLNHDMQEQQSSALSRIDTLSRQRNLGARTPDLAQASPSPTTTGFSDRFFGDRRIMSKASAPQLRSMSPTSRSGAGTPDLGIRVPSTSGSDSRGNFGGVPPLSPPISETEEIAALPIGPNDRGKATALGVFQKPAQPYDESRFAQRQLQLQQGRETPTQRFRTESNASHASASSTPQQHELRTELPLRKTSVAEEPRSPTFFDDSESSPIRGPELHVERPTEIVHPALRQGALPTPLSLSGRSDGEPSPNMDIPSTLSPQPHHTPADSPTLGPGAIAGLSGMVRQHLRADSGASSIYGITSAQENDRHYANEANDYQDLLNTNTMSWNPQHDSTLPGPKPDEEKLMVSEDKSTANRQSRGAEEFARELADGARRVRERLTSYVDSDNGSTTNLALQDNRESTSAHQSKPAPFGLLRNKSSLGSISQPSKAAKMLGLGTPASPVQSNQQSHDADMSGGNESESNGESHAGIRAFRQARRDLQRLKEAEMQQRRQPPQGSLPEPPAGRSTPTNQWNPTHRSPSRDRKPPLPLSQRRPSEDSIANSSRSGSRGPMPQEHDRTGSDSSREYPGSRPTSRPARSRNGSSPPARLLESNDESRQQPMRSPGLPGTNIRRSPHMPPQGYAGSSPARTQQSLRVRPVQDSELGNPSPISPIPSAFSGLPASPRAFKTPNPSLNSDGSEVPGLNDNMKRSVKKREISEPTFVMSTSRVPTVSLPAEASANRDRCNSRSRSNSKSDNFAPPLPPINPRRRQDGSKTRTIFGSLVGRKSDHGEDANASAPQLSTGSALGSGRPSDEDDSAKAGPVTRQLRKIASETQGMQLNRPMGAPNSNGQYASMAPPASRMVVTQNSKDRERTSTVLPGGMI</sequence>
<feature type="compositionally biased region" description="Basic and acidic residues" evidence="1">
    <location>
        <begin position="211"/>
        <end position="223"/>
    </location>
</feature>
<feature type="compositionally biased region" description="Polar residues" evidence="1">
    <location>
        <begin position="807"/>
        <end position="818"/>
    </location>
</feature>
<feature type="compositionally biased region" description="Basic and acidic residues" evidence="1">
    <location>
        <begin position="854"/>
        <end position="865"/>
    </location>
</feature>
<reference evidence="2 3" key="1">
    <citation type="journal article" date="2024" name="IMA Fungus">
        <title>Apiospora arundinis, a panoply of carbohydrate-active enzymes and secondary metabolites.</title>
        <authorList>
            <person name="Sorensen T."/>
            <person name="Petersen C."/>
            <person name="Muurmann A.T."/>
            <person name="Christiansen J.V."/>
            <person name="Brundto M.L."/>
            <person name="Overgaard C.K."/>
            <person name="Boysen A.T."/>
            <person name="Wollenberg R.D."/>
            <person name="Larsen T.O."/>
            <person name="Sorensen J.L."/>
            <person name="Nielsen K.L."/>
            <person name="Sondergaard T.E."/>
        </authorList>
    </citation>
    <scope>NUCLEOTIDE SEQUENCE [LARGE SCALE GENOMIC DNA]</scope>
    <source>
        <strain evidence="2 3">AAU 773</strain>
    </source>
</reference>
<feature type="compositionally biased region" description="Polar residues" evidence="1">
    <location>
        <begin position="717"/>
        <end position="728"/>
    </location>
</feature>
<feature type="compositionally biased region" description="Polar residues" evidence="1">
    <location>
        <begin position="133"/>
        <end position="144"/>
    </location>
</feature>
<proteinExistence type="predicted"/>
<feature type="region of interest" description="Disordered" evidence="1">
    <location>
        <begin position="525"/>
        <end position="577"/>
    </location>
</feature>
<evidence type="ECO:0000313" key="3">
    <source>
        <dbReference type="Proteomes" id="UP001390339"/>
    </source>
</evidence>
<keyword evidence="3" id="KW-1185">Reference proteome</keyword>
<gene>
    <name evidence="2" type="ORF">PGQ11_009796</name>
</gene>
<feature type="compositionally biased region" description="Polar residues" evidence="1">
    <location>
        <begin position="1077"/>
        <end position="1086"/>
    </location>
</feature>